<feature type="domain" description="AsmA" evidence="2">
    <location>
        <begin position="18"/>
        <end position="149"/>
    </location>
</feature>
<keyword evidence="1" id="KW-1133">Transmembrane helix</keyword>
<dbReference type="PANTHER" id="PTHR30441:SF8">
    <property type="entry name" value="DUF748 DOMAIN-CONTAINING PROTEIN"/>
    <property type="match status" value="1"/>
</dbReference>
<dbReference type="EMBL" id="JALNUB010000001">
    <property type="protein sequence ID" value="MCK8140676.1"/>
    <property type="molecule type" value="Genomic_DNA"/>
</dbReference>
<evidence type="ECO:0000313" key="4">
    <source>
        <dbReference type="Proteomes" id="UP001139260"/>
    </source>
</evidence>
<evidence type="ECO:0000259" key="2">
    <source>
        <dbReference type="Pfam" id="PF05170"/>
    </source>
</evidence>
<evidence type="ECO:0000313" key="3">
    <source>
        <dbReference type="EMBL" id="MCK8140676.1"/>
    </source>
</evidence>
<feature type="transmembrane region" description="Helical" evidence="1">
    <location>
        <begin position="20"/>
        <end position="46"/>
    </location>
</feature>
<dbReference type="AlphaFoldDB" id="A0A9X1XQJ6"/>
<dbReference type="PANTHER" id="PTHR30441">
    <property type="entry name" value="DUF748 DOMAIN-CONTAINING PROTEIN"/>
    <property type="match status" value="1"/>
</dbReference>
<keyword evidence="4" id="KW-1185">Reference proteome</keyword>
<dbReference type="RefSeq" id="WP_248427386.1">
    <property type="nucleotide sequence ID" value="NZ_JALNUB010000001.1"/>
</dbReference>
<reference evidence="3" key="1">
    <citation type="submission" date="2022-04" db="EMBL/GenBank/DDBJ databases">
        <title>Flavobacterium pygoscelis sp. nov. isolated from Chinstrap chick (Pygoscelis antarcticus).</title>
        <authorList>
            <person name="Irgang R."/>
            <person name="Poblete-Morales M."/>
            <person name="Avendano-Herrera R."/>
        </authorList>
    </citation>
    <scope>NUCLEOTIDE SEQUENCE</scope>
    <source>
        <strain evidence="3">I-SCBP12n</strain>
    </source>
</reference>
<gene>
    <name evidence="3" type="ORF">MW871_02095</name>
</gene>
<dbReference type="Proteomes" id="UP001139260">
    <property type="component" value="Unassembled WGS sequence"/>
</dbReference>
<accession>A0A9X1XQJ6</accession>
<evidence type="ECO:0000256" key="1">
    <source>
        <dbReference type="SAM" id="Phobius"/>
    </source>
</evidence>
<dbReference type="InterPro" id="IPR052894">
    <property type="entry name" value="AsmA-related"/>
</dbReference>
<sequence length="818" mass="91832">MKQFWKHSSVYSEGASFRKIIKYTVLFFLGLVLLFFLSAIGLAFYFNHNKAKIVTQINAKINDNITGTIHINDINYKFLKGFPNMTLALSQVELRDSLYFLHKRTLLKADEIEVRMNVLGLLHNEISIDKIEIQRATIHLYKGKDGIVNTAIFRPKAKIDKSKSAATSTFNEIVFDEVHFISENQLGNKLFDFNIIALRSRIDFDNENWNTNLYLKTLAKSMAFNTQRGSFVRDKIVEGVLKVSFSEAKNKISVATDKLLIGEEIFNIKANFSLDKNKSPFDIAIKTTILWQNASALLSANISNRINQFDLKKPIPVLCTIIGDMNAVGDPEIKVITKIKNNKLKIPDGIINDCSFEASFTNQYVKTTACNDVNSTITLTNFEGKYKTIPFKIPIGIIANFEKTIVAGTFKSDFEVSRLNEIIPKDFMHFSDGQANVNLDFKFGVSNLRIQKPLFTGNTTVKNAVIYYGPRNLTFVKTNIDLDFTEKALIIKKINFNDRRNAVFMHGKIDNFLTLYYDNPEKMIVNWDIYAPFLDVKQFAGVITNANHKKIITKKDDNNFSDKMYSVIDKCQVLLNLKADKMVYSKLEATNANALVLLANNQLIVKNGSVASAGGTITFDGKLTPDSDTFLMQSNAQINKVDIAKFLAAFNNFGIQSFQPKNLKGLLNASASVSGRLLSGGQLKTNSLGGTAKFDVKNGALIDFKPLTNIGKFAFPFREVNNVVFSDLSGNFKINGDLVTVKDLKVSSNILNFDVDGVYSFGAGTNLAMTIPLRNPKKDELITSNIEKEEKRYNGVVLYLLAIDEGGKIKIRWNKNHN</sequence>
<comment type="caution">
    <text evidence="3">The sequence shown here is derived from an EMBL/GenBank/DDBJ whole genome shotgun (WGS) entry which is preliminary data.</text>
</comment>
<organism evidence="3 4">
    <name type="scientific">Flavobacterium pygoscelis</name>
    <dbReference type="NCBI Taxonomy" id="2893176"/>
    <lineage>
        <taxon>Bacteria</taxon>
        <taxon>Pseudomonadati</taxon>
        <taxon>Bacteroidota</taxon>
        <taxon>Flavobacteriia</taxon>
        <taxon>Flavobacteriales</taxon>
        <taxon>Flavobacteriaceae</taxon>
        <taxon>Flavobacterium</taxon>
    </lineage>
</organism>
<protein>
    <submittedName>
        <fullName evidence="3">AsmA-like C-terminal region-containing protein</fullName>
    </submittedName>
</protein>
<name>A0A9X1XQJ6_9FLAO</name>
<keyword evidence="1" id="KW-0472">Membrane</keyword>
<dbReference type="GO" id="GO:0005886">
    <property type="term" value="C:plasma membrane"/>
    <property type="evidence" value="ECO:0007669"/>
    <property type="project" value="TreeGrafter"/>
</dbReference>
<keyword evidence="1" id="KW-0812">Transmembrane</keyword>
<proteinExistence type="predicted"/>
<dbReference type="Pfam" id="PF05170">
    <property type="entry name" value="AsmA"/>
    <property type="match status" value="1"/>
</dbReference>
<dbReference type="GO" id="GO:0090313">
    <property type="term" value="P:regulation of protein targeting to membrane"/>
    <property type="evidence" value="ECO:0007669"/>
    <property type="project" value="TreeGrafter"/>
</dbReference>
<dbReference type="InterPro" id="IPR007844">
    <property type="entry name" value="AsmA"/>
</dbReference>